<dbReference type="CTD" id="55254"/>
<keyword evidence="8" id="KW-1185">Reference proteome</keyword>
<accession>A0AAJ7U2T2</accession>
<feature type="compositionally biased region" description="Basic and acidic residues" evidence="6">
    <location>
        <begin position="221"/>
        <end position="232"/>
    </location>
</feature>
<dbReference type="Proteomes" id="UP001318040">
    <property type="component" value="Chromosome 49"/>
</dbReference>
<keyword evidence="4 7" id="KW-1133">Transmembrane helix</keyword>
<evidence type="ECO:0000256" key="2">
    <source>
        <dbReference type="ARBA" id="ARBA00010737"/>
    </source>
</evidence>
<keyword evidence="3 7" id="KW-0812">Transmembrane</keyword>
<feature type="region of interest" description="Disordered" evidence="6">
    <location>
        <begin position="205"/>
        <end position="232"/>
    </location>
</feature>
<feature type="transmembrane region" description="Helical" evidence="7">
    <location>
        <begin position="416"/>
        <end position="435"/>
    </location>
</feature>
<dbReference type="KEGG" id="pmrn:116952983"/>
<organism evidence="8 9">
    <name type="scientific">Petromyzon marinus</name>
    <name type="common">Sea lamprey</name>
    <dbReference type="NCBI Taxonomy" id="7757"/>
    <lineage>
        <taxon>Eukaryota</taxon>
        <taxon>Metazoa</taxon>
        <taxon>Chordata</taxon>
        <taxon>Craniata</taxon>
        <taxon>Vertebrata</taxon>
        <taxon>Cyclostomata</taxon>
        <taxon>Hyperoartia</taxon>
        <taxon>Petromyzontiformes</taxon>
        <taxon>Petromyzontidae</taxon>
        <taxon>Petromyzon</taxon>
    </lineage>
</organism>
<dbReference type="AlphaFoldDB" id="A0AAJ7U2T2"/>
<name>A0AAJ7U2T2_PETMA</name>
<evidence type="ECO:0000313" key="9">
    <source>
        <dbReference type="RefSeq" id="XP_032828657.1"/>
    </source>
</evidence>
<protein>
    <submittedName>
        <fullName evidence="9">Transmembrane protein 39A-like</fullName>
    </submittedName>
</protein>
<dbReference type="PANTHER" id="PTHR12995">
    <property type="entry name" value="FI21814P1"/>
    <property type="match status" value="1"/>
</dbReference>
<evidence type="ECO:0000256" key="1">
    <source>
        <dbReference type="ARBA" id="ARBA00004141"/>
    </source>
</evidence>
<feature type="transmembrane region" description="Helical" evidence="7">
    <location>
        <begin position="64"/>
        <end position="83"/>
    </location>
</feature>
<evidence type="ECO:0000256" key="7">
    <source>
        <dbReference type="SAM" id="Phobius"/>
    </source>
</evidence>
<dbReference type="Pfam" id="PF10271">
    <property type="entry name" value="Tmp39"/>
    <property type="match status" value="1"/>
</dbReference>
<sequence length="490" mass="54636">MAGGRRGPARQQYPRVPLPAQGGVGGSGRNGTASGLNSPPLAAASGPYQIKHAHVPDVALDSGLVFEALLLAYLLLALCMHYVNLYKTVWWYPPEGPPSHTSLNFHKIDYHLVAFIGVLLSRRLVWTLVTEVSQWQARPSPAAWRYATLVLARLVLLTGSGWTLCWALINLFRSHSFINLLFLCYPFLVYIPLYGLHHEGVRGSDGGGSELTGSPPPSPRKPAEGSDGEESKPRPYRALILETLREQFHSGDSIPTHACVLSPGLVRAEVHMLKTDFNKRIKEILFNSLFSAYYVAFLPLCFVKSTQYYDMRWSCEHLILVWVNTFVMLTSQLLPPRYCDLLHRAATHLGRWHRLESGAYSHTPQHAWSETTIWPQGVLVRHNKGLYKAVGSCNVAVPSDASHSRFYFLFHKPLRVLNSLLALEGGVVVYQLYWLARSDRWNHALSAALLLFANYCLVFRLLRDRLLLGRAYGRDSPHAAAHAAGGSAVG</sequence>
<feature type="transmembrane region" description="Helical" evidence="7">
    <location>
        <begin position="150"/>
        <end position="171"/>
    </location>
</feature>
<evidence type="ECO:0000256" key="5">
    <source>
        <dbReference type="ARBA" id="ARBA00023136"/>
    </source>
</evidence>
<proteinExistence type="inferred from homology"/>
<feature type="transmembrane region" description="Helical" evidence="7">
    <location>
        <begin position="441"/>
        <end position="462"/>
    </location>
</feature>
<gene>
    <name evidence="9" type="primary">LOC116952983</name>
</gene>
<reference evidence="9" key="1">
    <citation type="submission" date="2025-08" db="UniProtKB">
        <authorList>
            <consortium name="RefSeq"/>
        </authorList>
    </citation>
    <scope>IDENTIFICATION</scope>
    <source>
        <tissue evidence="9">Sperm</tissue>
    </source>
</reference>
<dbReference type="RefSeq" id="XP_032828657.1">
    <property type="nucleotide sequence ID" value="XM_032972766.1"/>
</dbReference>
<feature type="transmembrane region" description="Helical" evidence="7">
    <location>
        <begin position="177"/>
        <end position="196"/>
    </location>
</feature>
<evidence type="ECO:0000256" key="3">
    <source>
        <dbReference type="ARBA" id="ARBA00022692"/>
    </source>
</evidence>
<feature type="transmembrane region" description="Helical" evidence="7">
    <location>
        <begin position="284"/>
        <end position="305"/>
    </location>
</feature>
<evidence type="ECO:0000256" key="4">
    <source>
        <dbReference type="ARBA" id="ARBA00022989"/>
    </source>
</evidence>
<dbReference type="InterPro" id="IPR019397">
    <property type="entry name" value="Uncharacterised_TMEM39"/>
</dbReference>
<evidence type="ECO:0000256" key="6">
    <source>
        <dbReference type="SAM" id="MobiDB-lite"/>
    </source>
</evidence>
<keyword evidence="5 7" id="KW-0472">Membrane</keyword>
<comment type="subcellular location">
    <subcellularLocation>
        <location evidence="1">Membrane</location>
        <topology evidence="1">Multi-pass membrane protein</topology>
    </subcellularLocation>
</comment>
<evidence type="ECO:0000313" key="8">
    <source>
        <dbReference type="Proteomes" id="UP001318040"/>
    </source>
</evidence>
<dbReference type="PANTHER" id="PTHR12995:SF4">
    <property type="entry name" value="FI21814P1"/>
    <property type="match status" value="1"/>
</dbReference>
<comment type="similarity">
    <text evidence="2">Belongs to the TMEM39 family.</text>
</comment>
<dbReference type="GO" id="GO:0016020">
    <property type="term" value="C:membrane"/>
    <property type="evidence" value="ECO:0007669"/>
    <property type="project" value="UniProtKB-SubCell"/>
</dbReference>
<feature type="region of interest" description="Disordered" evidence="6">
    <location>
        <begin position="1"/>
        <end position="36"/>
    </location>
</feature>